<dbReference type="GO" id="GO:1990281">
    <property type="term" value="C:efflux pump complex"/>
    <property type="evidence" value="ECO:0007669"/>
    <property type="project" value="TreeGrafter"/>
</dbReference>
<feature type="chain" id="PRO_5027035757" evidence="9">
    <location>
        <begin position="21"/>
        <end position="455"/>
    </location>
</feature>
<dbReference type="Gene3D" id="1.20.1600.10">
    <property type="entry name" value="Outer membrane efflux proteins (OEP)"/>
    <property type="match status" value="1"/>
</dbReference>
<gene>
    <name evidence="10" type="ORF">G3569_07010</name>
</gene>
<keyword evidence="9" id="KW-0732">Signal</keyword>
<keyword evidence="11" id="KW-1185">Reference proteome</keyword>
<keyword evidence="4" id="KW-1134">Transmembrane beta strand</keyword>
<dbReference type="SUPFAM" id="SSF56954">
    <property type="entry name" value="Outer membrane efflux proteins (OEP)"/>
    <property type="match status" value="1"/>
</dbReference>
<evidence type="ECO:0000313" key="11">
    <source>
        <dbReference type="Proteomes" id="UP000479132"/>
    </source>
</evidence>
<organism evidence="10 11">
    <name type="scientific">Fodinibius halophilus</name>
    <dbReference type="NCBI Taxonomy" id="1736908"/>
    <lineage>
        <taxon>Bacteria</taxon>
        <taxon>Pseudomonadati</taxon>
        <taxon>Balneolota</taxon>
        <taxon>Balneolia</taxon>
        <taxon>Balneolales</taxon>
        <taxon>Balneolaceae</taxon>
        <taxon>Fodinibius</taxon>
    </lineage>
</organism>
<accession>A0A6M1SW23</accession>
<dbReference type="GO" id="GO:0009279">
    <property type="term" value="C:cell outer membrane"/>
    <property type="evidence" value="ECO:0007669"/>
    <property type="project" value="UniProtKB-SubCell"/>
</dbReference>
<evidence type="ECO:0000256" key="3">
    <source>
        <dbReference type="ARBA" id="ARBA00022448"/>
    </source>
</evidence>
<proteinExistence type="inferred from homology"/>
<name>A0A6M1SW23_9BACT</name>
<evidence type="ECO:0000256" key="2">
    <source>
        <dbReference type="ARBA" id="ARBA00007613"/>
    </source>
</evidence>
<evidence type="ECO:0000256" key="4">
    <source>
        <dbReference type="ARBA" id="ARBA00022452"/>
    </source>
</evidence>
<protein>
    <submittedName>
        <fullName evidence="10">TolC family protein</fullName>
    </submittedName>
</protein>
<evidence type="ECO:0000256" key="1">
    <source>
        <dbReference type="ARBA" id="ARBA00004442"/>
    </source>
</evidence>
<dbReference type="InterPro" id="IPR003423">
    <property type="entry name" value="OMP_efflux"/>
</dbReference>
<comment type="caution">
    <text evidence="10">The sequence shown here is derived from an EMBL/GenBank/DDBJ whole genome shotgun (WGS) entry which is preliminary data.</text>
</comment>
<comment type="subcellular location">
    <subcellularLocation>
        <location evidence="1">Cell outer membrane</location>
    </subcellularLocation>
</comment>
<evidence type="ECO:0000256" key="6">
    <source>
        <dbReference type="ARBA" id="ARBA00023136"/>
    </source>
</evidence>
<dbReference type="AlphaFoldDB" id="A0A6M1SW23"/>
<evidence type="ECO:0000313" key="10">
    <source>
        <dbReference type="EMBL" id="NGP88098.1"/>
    </source>
</evidence>
<keyword evidence="8" id="KW-0175">Coiled coil</keyword>
<dbReference type="Proteomes" id="UP000479132">
    <property type="component" value="Unassembled WGS sequence"/>
</dbReference>
<evidence type="ECO:0000256" key="8">
    <source>
        <dbReference type="SAM" id="Coils"/>
    </source>
</evidence>
<dbReference type="Pfam" id="PF02321">
    <property type="entry name" value="OEP"/>
    <property type="match status" value="2"/>
</dbReference>
<reference evidence="10 11" key="1">
    <citation type="submission" date="2020-02" db="EMBL/GenBank/DDBJ databases">
        <title>Aliifodinibius halophilus 2W32, complete genome.</title>
        <authorList>
            <person name="Li Y."/>
            <person name="Wu S."/>
        </authorList>
    </citation>
    <scope>NUCLEOTIDE SEQUENCE [LARGE SCALE GENOMIC DNA]</scope>
    <source>
        <strain evidence="10 11">2W32</strain>
    </source>
</reference>
<dbReference type="PANTHER" id="PTHR30026">
    <property type="entry name" value="OUTER MEMBRANE PROTEIN TOLC"/>
    <property type="match status" value="1"/>
</dbReference>
<evidence type="ECO:0000256" key="5">
    <source>
        <dbReference type="ARBA" id="ARBA00022692"/>
    </source>
</evidence>
<feature type="signal peptide" evidence="9">
    <location>
        <begin position="1"/>
        <end position="20"/>
    </location>
</feature>
<keyword evidence="7" id="KW-0998">Cell outer membrane</keyword>
<dbReference type="GO" id="GO:0015288">
    <property type="term" value="F:porin activity"/>
    <property type="evidence" value="ECO:0007669"/>
    <property type="project" value="TreeGrafter"/>
</dbReference>
<keyword evidence="3" id="KW-0813">Transport</keyword>
<evidence type="ECO:0000256" key="9">
    <source>
        <dbReference type="SAM" id="SignalP"/>
    </source>
</evidence>
<keyword evidence="6" id="KW-0472">Membrane</keyword>
<keyword evidence="5" id="KW-0812">Transmembrane</keyword>
<feature type="coiled-coil region" evidence="8">
    <location>
        <begin position="111"/>
        <end position="175"/>
    </location>
</feature>
<feature type="coiled-coil region" evidence="8">
    <location>
        <begin position="35"/>
        <end position="62"/>
    </location>
</feature>
<dbReference type="GO" id="GO:0015562">
    <property type="term" value="F:efflux transmembrane transporter activity"/>
    <property type="evidence" value="ECO:0007669"/>
    <property type="project" value="InterPro"/>
</dbReference>
<evidence type="ECO:0000256" key="7">
    <source>
        <dbReference type="ARBA" id="ARBA00023237"/>
    </source>
</evidence>
<comment type="similarity">
    <text evidence="2">Belongs to the outer membrane factor (OMF) (TC 1.B.17) family.</text>
</comment>
<dbReference type="EMBL" id="JAALLS010000007">
    <property type="protein sequence ID" value="NGP88098.1"/>
    <property type="molecule type" value="Genomic_DNA"/>
</dbReference>
<dbReference type="InterPro" id="IPR051906">
    <property type="entry name" value="TolC-like"/>
</dbReference>
<sequence>MRKGILFLFVSLCLATTMHAQEAKKISLQDAIDIALENNYQLKQANNNLNLAEQQILGAKADFLPSINGQFSGRSTQGQQFNNTTLQLENTVRNSLSGGVSASLTIFEGFTNIMNLRRNQLNEEYQEANKNRARQTVIFNAASGFLQVVLNKELLKIARRNLESAREQLKQVEAQVEVGSRPTVDLYNQESTVASNELTVTQRKNDLSYSKTQLVGTLQLDPQKEYEFVAPDLKDLTPAAQSFELSALINQALSERKDLQAQQLLIKRNREDLGLARASYYPSLSADIGINSSYYDTYRLRTGPQNVEKVNFSDQFFDQNVNKYVGFSVNIPIFNNLNSRINVQRSKITYKNSQLEYQNLKYTVLKEVRQAYNDYQSYVKQLSSTQKALQAAEKSYQTQKERYEVGAGTLVELSDANAQYIEAQSNRAQALFRFVFQKKLLDYYIGKLDQNISLN</sequence>
<dbReference type="PANTHER" id="PTHR30026:SF20">
    <property type="entry name" value="OUTER MEMBRANE PROTEIN TOLC"/>
    <property type="match status" value="1"/>
</dbReference>